<dbReference type="AlphaFoldDB" id="A0A7M2WZS0"/>
<evidence type="ECO:0000256" key="1">
    <source>
        <dbReference type="ARBA" id="ARBA00007529"/>
    </source>
</evidence>
<dbReference type="PIRSF" id="PIRSF029792">
    <property type="entry name" value="Pro_racemase"/>
    <property type="match status" value="1"/>
</dbReference>
<dbReference type="PANTHER" id="PTHR33442:SF1">
    <property type="entry name" value="TRANS-3-HYDROXY-L-PROLINE DEHYDRATASE"/>
    <property type="match status" value="1"/>
</dbReference>
<dbReference type="RefSeq" id="WP_206294093.1">
    <property type="nucleotide sequence ID" value="NZ_CP063458.1"/>
</dbReference>
<dbReference type="Proteomes" id="UP000593765">
    <property type="component" value="Chromosome"/>
</dbReference>
<accession>A0A7M2WZS0</accession>
<dbReference type="EMBL" id="CP063458">
    <property type="protein sequence ID" value="QOV90986.1"/>
    <property type="molecule type" value="Genomic_DNA"/>
</dbReference>
<evidence type="ECO:0000313" key="3">
    <source>
        <dbReference type="Proteomes" id="UP000593765"/>
    </source>
</evidence>
<reference evidence="2 3" key="1">
    <citation type="submission" date="2020-10" db="EMBL/GenBank/DDBJ databases">
        <title>Wide distribution of Phycisphaera-like planctomycetes from WD2101 soil group in peatlands and genome analysis of the first cultivated representative.</title>
        <authorList>
            <person name="Dedysh S.N."/>
            <person name="Beletsky A.V."/>
            <person name="Ivanova A."/>
            <person name="Kulichevskaya I.S."/>
            <person name="Suzina N.E."/>
            <person name="Philippov D.A."/>
            <person name="Rakitin A.L."/>
            <person name="Mardanov A.V."/>
            <person name="Ravin N.V."/>
        </authorList>
    </citation>
    <scope>NUCLEOTIDE SEQUENCE [LARGE SCALE GENOMIC DNA]</scope>
    <source>
        <strain evidence="2 3">M1803</strain>
    </source>
</reference>
<dbReference type="FunFam" id="3.10.310.10:FF:000003">
    <property type="entry name" value="Proline racemase"/>
    <property type="match status" value="1"/>
</dbReference>
<sequence>MHQIDFIDSHTEGEPTRTIVGGFPSLGGGTVADQLAVFRDRYDQYRSAIVNEPRGSDVLVGALLCPPSDPTCAAGVIFFNNVGYLGMCGHGTIGVVRTLAYQGRIGPGTHRLETCVGVVTIELAADGRVSFSNVESYRTAAGVAFDVPGIGRVSGDVAWAGNWFYLVRSGVEASLHVGNVAHLLDLTTRIRRAVNGGGYELVDHVELFGPAGHAGGNSRNFVLCPGGAYDRSPCGTGTSAKLACLAADGKLDEGASWVQEGILGTSFTGQFRWTDRANGKIVPTVSGTAHVISAGQLLISGEDPFAWGIRADAGNAGDQR</sequence>
<name>A0A7M2WZS0_9BACT</name>
<keyword evidence="3" id="KW-1185">Reference proteome</keyword>
<gene>
    <name evidence="2" type="ORF">IPV69_06400</name>
</gene>
<evidence type="ECO:0000313" key="2">
    <source>
        <dbReference type="EMBL" id="QOV90986.1"/>
    </source>
</evidence>
<dbReference type="SUPFAM" id="SSF54506">
    <property type="entry name" value="Diaminopimelate epimerase-like"/>
    <property type="match status" value="1"/>
</dbReference>
<dbReference type="Gene3D" id="3.10.310.10">
    <property type="entry name" value="Diaminopimelate Epimerase, Chain A, domain 1"/>
    <property type="match status" value="2"/>
</dbReference>
<dbReference type="KEGG" id="hbs:IPV69_06400"/>
<dbReference type="InterPro" id="IPR008794">
    <property type="entry name" value="Pro_racemase_fam"/>
</dbReference>
<dbReference type="Pfam" id="PF05544">
    <property type="entry name" value="Pro_racemase"/>
    <property type="match status" value="1"/>
</dbReference>
<dbReference type="SFLD" id="SFLDS00028">
    <property type="entry name" value="Proline_Racemase"/>
    <property type="match status" value="1"/>
</dbReference>
<dbReference type="PANTHER" id="PTHR33442">
    <property type="entry name" value="TRANS-3-HYDROXY-L-PROLINE DEHYDRATASE"/>
    <property type="match status" value="1"/>
</dbReference>
<organism evidence="2 3">
    <name type="scientific">Humisphaera borealis</name>
    <dbReference type="NCBI Taxonomy" id="2807512"/>
    <lineage>
        <taxon>Bacteria</taxon>
        <taxon>Pseudomonadati</taxon>
        <taxon>Planctomycetota</taxon>
        <taxon>Phycisphaerae</taxon>
        <taxon>Tepidisphaerales</taxon>
        <taxon>Tepidisphaeraceae</taxon>
        <taxon>Humisphaera</taxon>
    </lineage>
</organism>
<comment type="similarity">
    <text evidence="1">Belongs to the proline racemase family.</text>
</comment>
<protein>
    <submittedName>
        <fullName evidence="2">Proline racemase family protein</fullName>
    </submittedName>
</protein>
<proteinExistence type="inferred from homology"/>